<dbReference type="GO" id="GO:0020037">
    <property type="term" value="F:heme binding"/>
    <property type="evidence" value="ECO:0007669"/>
    <property type="project" value="InterPro"/>
</dbReference>
<dbReference type="InterPro" id="IPR009111">
    <property type="entry name" value="QH-AmDH_asu_dom2"/>
</dbReference>
<name>A0A2N6CVM8_9GAMM</name>
<evidence type="ECO:0000313" key="6">
    <source>
        <dbReference type="Proteomes" id="UP000235015"/>
    </source>
</evidence>
<feature type="domain" description="Quinohemoprotein amine dehydrogenase alpha subunit" evidence="3">
    <location>
        <begin position="372"/>
        <end position="502"/>
    </location>
</feature>
<dbReference type="InterPro" id="IPR036718">
    <property type="entry name" value="H-AmDH_asu_dom2_sf"/>
</dbReference>
<dbReference type="InterPro" id="IPR013783">
    <property type="entry name" value="Ig-like_fold"/>
</dbReference>
<dbReference type="Pfam" id="PF09099">
    <property type="entry name" value="Qn_am_d_aIII"/>
    <property type="match status" value="1"/>
</dbReference>
<dbReference type="SUPFAM" id="SSF81296">
    <property type="entry name" value="E set domains"/>
    <property type="match status" value="2"/>
</dbReference>
<dbReference type="SUPFAM" id="SSF46626">
    <property type="entry name" value="Cytochrome c"/>
    <property type="match status" value="2"/>
</dbReference>
<dbReference type="Proteomes" id="UP000235015">
    <property type="component" value="Unassembled WGS sequence"/>
</dbReference>
<dbReference type="STRING" id="1111735.GCA_000428045_00629"/>
<dbReference type="InterPro" id="IPR023887">
    <property type="entry name" value="QH-AmDH_asu"/>
</dbReference>
<dbReference type="GO" id="GO:0009055">
    <property type="term" value="F:electron transfer activity"/>
    <property type="evidence" value="ECO:0007669"/>
    <property type="project" value="InterPro"/>
</dbReference>
<organism evidence="5 6">
    <name type="scientific">Sedimenticola selenatireducens</name>
    <dbReference type="NCBI Taxonomy" id="191960"/>
    <lineage>
        <taxon>Bacteria</taxon>
        <taxon>Pseudomonadati</taxon>
        <taxon>Pseudomonadota</taxon>
        <taxon>Gammaproteobacteria</taxon>
        <taxon>Chromatiales</taxon>
        <taxon>Sedimenticolaceae</taxon>
        <taxon>Sedimenticola</taxon>
    </lineage>
</organism>
<accession>A0A2N6CVM8</accession>
<dbReference type="Gene3D" id="2.60.40.10">
    <property type="entry name" value="Immunoglobulins"/>
    <property type="match status" value="2"/>
</dbReference>
<feature type="domain" description="Quinohemoprotein amine dehydrogenase alpha subunit" evidence="2">
    <location>
        <begin position="288"/>
        <end position="367"/>
    </location>
</feature>
<dbReference type="Gene3D" id="1.10.760.10">
    <property type="entry name" value="Cytochrome c-like domain"/>
    <property type="match status" value="1"/>
</dbReference>
<evidence type="ECO:0000259" key="4">
    <source>
        <dbReference type="Pfam" id="PF14930"/>
    </source>
</evidence>
<dbReference type="NCBIfam" id="TIGR03908">
    <property type="entry name" value="QH_alpha"/>
    <property type="match status" value="1"/>
</dbReference>
<evidence type="ECO:0000313" key="5">
    <source>
        <dbReference type="EMBL" id="PLX61239.1"/>
    </source>
</evidence>
<evidence type="ECO:0000259" key="3">
    <source>
        <dbReference type="Pfam" id="PF09100"/>
    </source>
</evidence>
<comment type="caution">
    <text evidence="5">The sequence shown here is derived from an EMBL/GenBank/DDBJ whole genome shotgun (WGS) entry which is preliminary data.</text>
</comment>
<dbReference type="Pfam" id="PF09098">
    <property type="entry name" value="Dehyd-heme_bind"/>
    <property type="match status" value="1"/>
</dbReference>
<dbReference type="Gene3D" id="2.40.128.120">
    <property type="entry name" value="Quinohemoprotein amine dehydrogenase alpha subunit, domain 2"/>
    <property type="match status" value="1"/>
</dbReference>
<dbReference type="InterPro" id="IPR036909">
    <property type="entry name" value="Cyt_c-like_dom_sf"/>
</dbReference>
<proteinExistence type="predicted"/>
<dbReference type="Pfam" id="PF14930">
    <property type="entry name" value="Qn_am_d_aII"/>
    <property type="match status" value="1"/>
</dbReference>
<gene>
    <name evidence="5" type="primary">peaA</name>
    <name evidence="5" type="ORF">C0630_11850</name>
</gene>
<dbReference type="InterPro" id="IPR015182">
    <property type="entry name" value="QH-AmDH_asu_heme-bd_dom"/>
</dbReference>
<dbReference type="Pfam" id="PF09100">
    <property type="entry name" value="Qn_am_d_aIV"/>
    <property type="match status" value="1"/>
</dbReference>
<dbReference type="AlphaFoldDB" id="A0A2N6CVM8"/>
<feature type="domain" description="Quinohemoprotein amine dehydrogenase alpha subunit haem binding" evidence="1">
    <location>
        <begin position="2"/>
        <end position="168"/>
    </location>
</feature>
<evidence type="ECO:0000259" key="1">
    <source>
        <dbReference type="Pfam" id="PF09098"/>
    </source>
</evidence>
<dbReference type="SUPFAM" id="SSF69298">
    <property type="entry name" value="Quinohemoprotein amine dehydrogenase A chain, domain 3"/>
    <property type="match status" value="1"/>
</dbReference>
<dbReference type="InterPro" id="IPR014756">
    <property type="entry name" value="Ig_E-set"/>
</dbReference>
<dbReference type="InterPro" id="IPR015183">
    <property type="entry name" value="QH-AmDH_asu_dom_III"/>
</dbReference>
<feature type="domain" description="Quinohemoprotein amine dehydrogenase alpha subunit" evidence="4">
    <location>
        <begin position="180"/>
        <end position="282"/>
    </location>
</feature>
<dbReference type="InterPro" id="IPR015184">
    <property type="entry name" value="QH-AmDH_asu_dom_IV"/>
</dbReference>
<evidence type="ECO:0000259" key="2">
    <source>
        <dbReference type="Pfam" id="PF09099"/>
    </source>
</evidence>
<protein>
    <submittedName>
        <fullName evidence="5">Quinohemoprotein amine dehydrogenase subunit alpha</fullName>
    </submittedName>
</protein>
<sequence length="505" mass="54608">MSGEQIIQKRCMDCHSETGNPSLPYSRISEQRKTPEGWQMTIQRMVSIHEAKMSADERKQVHKFLSDTQGLAPSETAALRYGVERDGNLLENNDPAYAEMCARCHSGARFGLQRRTKEEWSLLVQFHMGQIPTLELHSLARDRPWFDLAMNQVVPKLAQDYPFESAAWKSWQAADKPTFEHDWAITGYIPGKGDFDALMQVRAKGGDLYGLQVIGQYADGTPLTGSGQAITYTGYEWRASLTLDGIKMRQILAANEQGTRMQGRLFMAEANELGAAMVAQRAAKGDHAVTGVMPSHVRQGARQEITIVGVGLKGTPALGKGLRIVKTLAAGANRIRLLVEAEKDAAVGLRDVVVGKAQAPAALAVYDKVARVDVVPGESVARVGGNGTPIAKAKSAYRAVGYAAGADGKPGTEDDIRLGYMPATWSLKPFDETAREDNDLKYAGAIDAHGVFVPGDAGPNPERKMSTNNVGNLNVVGTVDDAGNKVSGEGHLLVTVQHFVRASVL</sequence>
<reference evidence="5 6" key="1">
    <citation type="submission" date="2017-11" db="EMBL/GenBank/DDBJ databases">
        <title>Genome-resolved metagenomics identifies genetic mobility, metabolic interactions, and unexpected diversity in perchlorate-reducing communities.</title>
        <authorList>
            <person name="Barnum T.P."/>
            <person name="Figueroa I.A."/>
            <person name="Carlstrom C.I."/>
            <person name="Lucas L.N."/>
            <person name="Engelbrektson A.L."/>
            <person name="Coates J.D."/>
        </authorList>
    </citation>
    <scope>NUCLEOTIDE SEQUENCE [LARGE SCALE GENOMIC DNA]</scope>
    <source>
        <strain evidence="5">BM301</strain>
    </source>
</reference>
<dbReference type="EMBL" id="PKUN01000021">
    <property type="protein sequence ID" value="PLX61239.1"/>
    <property type="molecule type" value="Genomic_DNA"/>
</dbReference>